<evidence type="ECO:0000313" key="2">
    <source>
        <dbReference type="Proteomes" id="UP001162541"/>
    </source>
</evidence>
<dbReference type="Proteomes" id="UP001162541">
    <property type="component" value="Chromosome 1"/>
</dbReference>
<sequence length="62" mass="7086">MKVGGDNHYFILYIYYFDTLNPCVYWPRPHSTCLAFPWPVLASLGKSVSDSLSPRSFSKPQS</sequence>
<name>A0AAF6ALP0_MARPO</name>
<organism evidence="1 2">
    <name type="scientific">Marchantia polymorpha subsp. ruderalis</name>
    <dbReference type="NCBI Taxonomy" id="1480154"/>
    <lineage>
        <taxon>Eukaryota</taxon>
        <taxon>Viridiplantae</taxon>
        <taxon>Streptophyta</taxon>
        <taxon>Embryophyta</taxon>
        <taxon>Marchantiophyta</taxon>
        <taxon>Marchantiopsida</taxon>
        <taxon>Marchantiidae</taxon>
        <taxon>Marchantiales</taxon>
        <taxon>Marchantiaceae</taxon>
        <taxon>Marchantia</taxon>
    </lineage>
</organism>
<protein>
    <submittedName>
        <fullName evidence="1">Uncharacterized protein</fullName>
    </submittedName>
</protein>
<proteinExistence type="predicted"/>
<gene>
    <name evidence="1" type="ORF">Mp_1g05160</name>
</gene>
<evidence type="ECO:0000313" key="1">
    <source>
        <dbReference type="EMBL" id="BBM97360.1"/>
    </source>
</evidence>
<dbReference type="EMBL" id="AP019866">
    <property type="protein sequence ID" value="BBM97360.1"/>
    <property type="molecule type" value="Genomic_DNA"/>
</dbReference>
<reference evidence="2" key="1">
    <citation type="journal article" date="2020" name="Curr. Biol.">
        <title>Chromatin organization in early land plants reveals an ancestral association between H3K27me3, transposons, and constitutive heterochromatin.</title>
        <authorList>
            <person name="Montgomery S.A."/>
            <person name="Tanizawa Y."/>
            <person name="Galik B."/>
            <person name="Wang N."/>
            <person name="Ito T."/>
            <person name="Mochizuki T."/>
            <person name="Akimcheva S."/>
            <person name="Bowman J.L."/>
            <person name="Cognat V."/>
            <person name="Marechal-Drouard L."/>
            <person name="Ekker H."/>
            <person name="Hong S.F."/>
            <person name="Kohchi T."/>
            <person name="Lin S.S."/>
            <person name="Liu L.D."/>
            <person name="Nakamura Y."/>
            <person name="Valeeva L.R."/>
            <person name="Shakirov E.V."/>
            <person name="Shippen D.E."/>
            <person name="Wei W.L."/>
            <person name="Yagura M."/>
            <person name="Yamaoka S."/>
            <person name="Yamato K.T."/>
            <person name="Liu C."/>
            <person name="Berger F."/>
        </authorList>
    </citation>
    <scope>NUCLEOTIDE SEQUENCE [LARGE SCALE GENOMIC DNA]</scope>
    <source>
        <strain evidence="2">Tak-1</strain>
    </source>
</reference>
<dbReference type="AlphaFoldDB" id="A0AAF6ALP0"/>
<accession>A0AAF6ALP0</accession>